<evidence type="ECO:0000256" key="1">
    <source>
        <dbReference type="SAM" id="MobiDB-lite"/>
    </source>
</evidence>
<accession>A0A4Y2DC87</accession>
<organism evidence="2 3">
    <name type="scientific">Araneus ventricosus</name>
    <name type="common">Orbweaver spider</name>
    <name type="synonym">Epeira ventricosa</name>
    <dbReference type="NCBI Taxonomy" id="182803"/>
    <lineage>
        <taxon>Eukaryota</taxon>
        <taxon>Metazoa</taxon>
        <taxon>Ecdysozoa</taxon>
        <taxon>Arthropoda</taxon>
        <taxon>Chelicerata</taxon>
        <taxon>Arachnida</taxon>
        <taxon>Araneae</taxon>
        <taxon>Araneomorphae</taxon>
        <taxon>Entelegynae</taxon>
        <taxon>Araneoidea</taxon>
        <taxon>Araneidae</taxon>
        <taxon>Araneus</taxon>
    </lineage>
</organism>
<protein>
    <submittedName>
        <fullName evidence="2">Uncharacterized protein</fullName>
    </submittedName>
</protein>
<dbReference type="EMBL" id="BGPR01000333">
    <property type="protein sequence ID" value="GBM13737.1"/>
    <property type="molecule type" value="Genomic_DNA"/>
</dbReference>
<proteinExistence type="predicted"/>
<name>A0A4Y2DC87_ARAVE</name>
<reference evidence="2 3" key="1">
    <citation type="journal article" date="2019" name="Sci. Rep.">
        <title>Orb-weaving spider Araneus ventricosus genome elucidates the spidroin gene catalogue.</title>
        <authorList>
            <person name="Kono N."/>
            <person name="Nakamura H."/>
            <person name="Ohtoshi R."/>
            <person name="Moran D.A.P."/>
            <person name="Shinohara A."/>
            <person name="Yoshida Y."/>
            <person name="Fujiwara M."/>
            <person name="Mori M."/>
            <person name="Tomita M."/>
            <person name="Arakawa K."/>
        </authorList>
    </citation>
    <scope>NUCLEOTIDE SEQUENCE [LARGE SCALE GENOMIC DNA]</scope>
</reference>
<gene>
    <name evidence="2" type="ORF">AVEN_90003_1</name>
</gene>
<keyword evidence="3" id="KW-1185">Reference proteome</keyword>
<feature type="region of interest" description="Disordered" evidence="1">
    <location>
        <begin position="135"/>
        <end position="160"/>
    </location>
</feature>
<dbReference type="AlphaFoldDB" id="A0A4Y2DC87"/>
<evidence type="ECO:0000313" key="2">
    <source>
        <dbReference type="EMBL" id="GBM13737.1"/>
    </source>
</evidence>
<feature type="region of interest" description="Disordered" evidence="1">
    <location>
        <begin position="42"/>
        <end position="110"/>
    </location>
</feature>
<sequence>MDTTEKRRLKEKKKEHNIRNLFPDHLFAPLITRDRPIPPDVTIILGENPFPKGNPVAAENPPPGAHKSRSQKRSEAKPILQTQRNPETLGTPRPFLEPKNAEPRPNEPCCSKSLEPHVCGTDNLATSSAFAISPKDIISPPQTASKKTEANDKRKGKIVI</sequence>
<comment type="caution">
    <text evidence="2">The sequence shown here is derived from an EMBL/GenBank/DDBJ whole genome shotgun (WGS) entry which is preliminary data.</text>
</comment>
<dbReference type="Proteomes" id="UP000499080">
    <property type="component" value="Unassembled WGS sequence"/>
</dbReference>
<evidence type="ECO:0000313" key="3">
    <source>
        <dbReference type="Proteomes" id="UP000499080"/>
    </source>
</evidence>